<dbReference type="Proteomes" id="UP000215828">
    <property type="component" value="Unassembled WGS sequence"/>
</dbReference>
<dbReference type="EMBL" id="NGNX01000033">
    <property type="protein sequence ID" value="OYR91097.1"/>
    <property type="molecule type" value="Genomic_DNA"/>
</dbReference>
<dbReference type="AlphaFoldDB" id="A0A256LEU8"/>
<keyword evidence="4" id="KW-1185">Reference proteome</keyword>
<evidence type="ECO:0000313" key="4">
    <source>
        <dbReference type="Proteomes" id="UP000216316"/>
    </source>
</evidence>
<dbReference type="RefSeq" id="WP_094496140.1">
    <property type="nucleotide sequence ID" value="NZ_NGNV01000044.1"/>
</dbReference>
<name>A0A256LEU8_9LACO</name>
<comment type="caution">
    <text evidence="2">The sequence shown here is derived from an EMBL/GenBank/DDBJ whole genome shotgun (WGS) entry which is preliminary data.</text>
</comment>
<evidence type="ECO:0000313" key="1">
    <source>
        <dbReference type="EMBL" id="OYR87479.1"/>
    </source>
</evidence>
<reference evidence="1" key="2">
    <citation type="submission" date="2017-05" db="EMBL/GenBank/DDBJ databases">
        <authorList>
            <person name="Lin X.B."/>
            <person name="Stothard P."/>
            <person name="Tasseva G."/>
            <person name="Walter J."/>
        </authorList>
    </citation>
    <scope>NUCLEOTIDE SEQUENCE</scope>
    <source>
        <strain evidence="1">609u</strain>
    </source>
</reference>
<reference evidence="3 4" key="3">
    <citation type="submission" date="2017-09" db="EMBL/GenBank/DDBJ databases">
        <title>Tripartite evolution among Lactobacillus johnsonii, Lactobacillus taiwanensis, Lactobacillus reuteri and their rodent host.</title>
        <authorList>
            <person name="Wang T."/>
            <person name="Knowles S."/>
            <person name="Cheng C."/>
        </authorList>
    </citation>
    <scope>NUCLEOTIDE SEQUENCE [LARGE SCALE GENOMIC DNA]</scope>
    <source>
        <strain evidence="2 3">609q</strain>
        <strain evidence="1 4">609u</strain>
    </source>
</reference>
<protein>
    <submittedName>
        <fullName evidence="2">Uncharacterized protein</fullName>
    </submittedName>
</protein>
<dbReference type="Proteomes" id="UP000216316">
    <property type="component" value="Unassembled WGS sequence"/>
</dbReference>
<proteinExistence type="predicted"/>
<organism evidence="2 3">
    <name type="scientific">Lactobacillus taiwanensis</name>
    <dbReference type="NCBI Taxonomy" id="508451"/>
    <lineage>
        <taxon>Bacteria</taxon>
        <taxon>Bacillati</taxon>
        <taxon>Bacillota</taxon>
        <taxon>Bacilli</taxon>
        <taxon>Lactobacillales</taxon>
        <taxon>Lactobacillaceae</taxon>
        <taxon>Lactobacillus</taxon>
    </lineage>
</organism>
<evidence type="ECO:0000313" key="2">
    <source>
        <dbReference type="EMBL" id="OYR91097.1"/>
    </source>
</evidence>
<reference evidence="2 3" key="1">
    <citation type="submission" date="2017-04" db="EMBL/GenBank/DDBJ databases">
        <authorList>
            <person name="Afonso C.L."/>
            <person name="Miller P.J."/>
            <person name="Scott M.A."/>
            <person name="Spackman E."/>
            <person name="Goraichik I."/>
            <person name="Dimitrov K.M."/>
            <person name="Suarez D.L."/>
            <person name="Swayne D.E."/>
        </authorList>
    </citation>
    <scope>NUCLEOTIDE SEQUENCE [LARGE SCALE GENOMIC DNA]</scope>
    <source>
        <strain evidence="2 3">609q</strain>
    </source>
</reference>
<accession>A0A256LEU8</accession>
<dbReference type="EMBL" id="NGNV01000044">
    <property type="protein sequence ID" value="OYR87479.1"/>
    <property type="molecule type" value="Genomic_DNA"/>
</dbReference>
<sequence length="83" mass="9712">MNEKQWDFELKQEKMHEKVIMAVGPIIEKIAVKTFPNKSPEELGQLLVHDYSFGNIMAGYYVRRDEDELAKAALPDSERKEMR</sequence>
<evidence type="ECO:0000313" key="3">
    <source>
        <dbReference type="Proteomes" id="UP000215828"/>
    </source>
</evidence>
<gene>
    <name evidence="1" type="ORF">CBF53_08555</name>
    <name evidence="2" type="ORF">CBF70_07990</name>
</gene>